<gene>
    <name evidence="2" type="ORF">CLV84_1746</name>
</gene>
<keyword evidence="3" id="KW-1185">Reference proteome</keyword>
<feature type="compositionally biased region" description="Polar residues" evidence="1">
    <location>
        <begin position="1"/>
        <end position="10"/>
    </location>
</feature>
<evidence type="ECO:0000313" key="3">
    <source>
        <dbReference type="Proteomes" id="UP000237662"/>
    </source>
</evidence>
<evidence type="ECO:0000313" key="2">
    <source>
        <dbReference type="EMBL" id="PPK88774.1"/>
    </source>
</evidence>
<accession>A0A2S6IB91</accession>
<dbReference type="InterPro" id="IPR035576">
    <property type="entry name" value="T6SS_TssC"/>
</dbReference>
<name>A0A2S6IB91_9BACT</name>
<dbReference type="EMBL" id="PTJC01000005">
    <property type="protein sequence ID" value="PPK88774.1"/>
    <property type="molecule type" value="Genomic_DNA"/>
</dbReference>
<dbReference type="Pfam" id="PF17541">
    <property type="entry name" value="TssC"/>
    <property type="match status" value="1"/>
</dbReference>
<dbReference type="GO" id="GO:0033104">
    <property type="term" value="C:type VI protein secretion system complex"/>
    <property type="evidence" value="ECO:0007669"/>
    <property type="project" value="InterPro"/>
</dbReference>
<evidence type="ECO:0000256" key="1">
    <source>
        <dbReference type="SAM" id="MobiDB-lite"/>
    </source>
</evidence>
<dbReference type="AlphaFoldDB" id="A0A2S6IB91"/>
<feature type="region of interest" description="Disordered" evidence="1">
    <location>
        <begin position="1"/>
        <end position="24"/>
    </location>
</feature>
<proteinExistence type="predicted"/>
<dbReference type="RefSeq" id="WP_104419308.1">
    <property type="nucleotide sequence ID" value="NZ_PTJC01000005.1"/>
</dbReference>
<evidence type="ECO:0008006" key="4">
    <source>
        <dbReference type="Google" id="ProtNLM"/>
    </source>
</evidence>
<dbReference type="OrthoDB" id="1408613at2"/>
<reference evidence="2 3" key="1">
    <citation type="submission" date="2018-02" db="EMBL/GenBank/DDBJ databases">
        <title>Genomic Encyclopedia of Archaeal and Bacterial Type Strains, Phase II (KMG-II): from individual species to whole genera.</title>
        <authorList>
            <person name="Goeker M."/>
        </authorList>
    </citation>
    <scope>NUCLEOTIDE SEQUENCE [LARGE SCALE GENOMIC DNA]</scope>
    <source>
        <strain evidence="2 3">DSM 29526</strain>
    </source>
</reference>
<organism evidence="2 3">
    <name type="scientific">Neolewinella xylanilytica</name>
    <dbReference type="NCBI Taxonomy" id="1514080"/>
    <lineage>
        <taxon>Bacteria</taxon>
        <taxon>Pseudomonadati</taxon>
        <taxon>Bacteroidota</taxon>
        <taxon>Saprospiria</taxon>
        <taxon>Saprospirales</taxon>
        <taxon>Lewinellaceae</taxon>
        <taxon>Neolewinella</taxon>
    </lineage>
</organism>
<protein>
    <recommendedName>
        <fullName evidence="4">Type VI secretion system contractile sheath protein TssC</fullName>
    </recommendedName>
</protein>
<dbReference type="Proteomes" id="UP000237662">
    <property type="component" value="Unassembled WGS sequence"/>
</dbReference>
<sequence>MAQEELQSAATGAPAEKTATRTDAVPAEAVAHAVDSLEEYGGFDLVAGSVDGAENMEPDSILKDIFLEEESNKRERQQLRQRLADWIALITEVENVGEMIEQSNARHEAADALLKQNLKKTLGRIAKLETNYRSVANFYRNAAGDKPVKNLTLVNAPLEKLNDLDNPIFLKAIGDELQQKFDRLDLMNSYGLVVVPGFLGSKAVIDEWARTAQEAKAMLLTDFRDLANPDQVMKLWEAGKYTGADEHKGNVMMTCNWLVGRPANEDVGESDPLYIPPSTALAGRMYANNIAQVSAGKKFGVLRGVEGTRFVTRANELSDLGEMGLVPMAYEYGQVQAFSQRTLFNGDNLGMQTYSVVRTFDWLTKSLMDYLNRMLFVNISTNAEMNIHREVAKFFFNCQKNGILEKYGKVEIKRDPNQKDRVWVKVHATPFFPARNFVINLEGKSGDDPNSPPDWDSNVA</sequence>
<comment type="caution">
    <text evidence="2">The sequence shown here is derived from an EMBL/GenBank/DDBJ whole genome shotgun (WGS) entry which is preliminary data.</text>
</comment>
<dbReference type="GO" id="GO:0033103">
    <property type="term" value="P:protein secretion by the type VI secretion system"/>
    <property type="evidence" value="ECO:0007669"/>
    <property type="project" value="InterPro"/>
</dbReference>